<evidence type="ECO:0000313" key="2">
    <source>
        <dbReference type="Proteomes" id="UP000283522"/>
    </source>
</evidence>
<protein>
    <submittedName>
        <fullName evidence="1">Uncharacterized protein</fullName>
    </submittedName>
</protein>
<dbReference type="Proteomes" id="UP000283522">
    <property type="component" value="Unassembled WGS sequence"/>
</dbReference>
<dbReference type="AlphaFoldDB" id="A0A418PRI7"/>
<gene>
    <name evidence="1" type="ORF">D0X99_12305</name>
</gene>
<dbReference type="EMBL" id="QXML01000005">
    <property type="protein sequence ID" value="RIW15216.1"/>
    <property type="molecule type" value="Genomic_DNA"/>
</dbReference>
<reference evidence="1 2" key="1">
    <citation type="submission" date="2018-09" db="EMBL/GenBank/DDBJ databases">
        <authorList>
            <person name="Wang X."/>
            <person name="Du Z."/>
        </authorList>
    </citation>
    <scope>NUCLEOTIDE SEQUENCE [LARGE SCALE GENOMIC DNA]</scope>
    <source>
        <strain evidence="1 2">N3</strain>
    </source>
</reference>
<dbReference type="RefSeq" id="WP_119478120.1">
    <property type="nucleotide sequence ID" value="NZ_QXML01000005.1"/>
</dbReference>
<name>A0A418PRI7_9BACT</name>
<keyword evidence="2" id="KW-1185">Reference proteome</keyword>
<comment type="caution">
    <text evidence="1">The sequence shown here is derived from an EMBL/GenBank/DDBJ whole genome shotgun (WGS) entry which is preliminary data.</text>
</comment>
<proteinExistence type="predicted"/>
<evidence type="ECO:0000313" key="1">
    <source>
        <dbReference type="EMBL" id="RIW15216.1"/>
    </source>
</evidence>
<accession>A0A418PRI7</accession>
<organism evidence="1 2">
    <name type="scientific">Algoriphagus lacus</name>
    <dbReference type="NCBI Taxonomy" id="2056311"/>
    <lineage>
        <taxon>Bacteria</taxon>
        <taxon>Pseudomonadati</taxon>
        <taxon>Bacteroidota</taxon>
        <taxon>Cytophagia</taxon>
        <taxon>Cytophagales</taxon>
        <taxon>Cyclobacteriaceae</taxon>
        <taxon>Algoriphagus</taxon>
    </lineage>
</organism>
<sequence length="113" mass="13101">MKEQLQTLREKINSGQFPTHFPHFGGANLIITDNPNRSFHEGDVVIYTAHASAMSWLVMELKEIYGGHLNSLSKYRFYPEIGKLIQESLRTDYDVFESMEYVIEEIEKSWGAE</sequence>